<accession>A0AAI9UUC5</accession>
<reference evidence="1" key="1">
    <citation type="submission" date="2016-11" db="EMBL/GenBank/DDBJ databases">
        <title>The genome sequence of Colletotrichum cuscutae.</title>
        <authorList>
            <person name="Baroncelli R."/>
        </authorList>
    </citation>
    <scope>NUCLEOTIDE SEQUENCE</scope>
    <source>
        <strain evidence="1">IMI 304802</strain>
    </source>
</reference>
<name>A0AAI9UUC5_9PEZI</name>
<dbReference type="Proteomes" id="UP001239213">
    <property type="component" value="Unassembled WGS sequence"/>
</dbReference>
<evidence type="ECO:0000313" key="1">
    <source>
        <dbReference type="EMBL" id="KAK1464679.1"/>
    </source>
</evidence>
<protein>
    <submittedName>
        <fullName evidence="1">Uncharacterized protein</fullName>
    </submittedName>
</protein>
<dbReference type="EMBL" id="MPDP01000264">
    <property type="protein sequence ID" value="KAK1464679.1"/>
    <property type="molecule type" value="Genomic_DNA"/>
</dbReference>
<proteinExistence type="predicted"/>
<gene>
    <name evidence="1" type="ORF">CCUS01_07926</name>
</gene>
<evidence type="ECO:0000313" key="2">
    <source>
        <dbReference type="Proteomes" id="UP001239213"/>
    </source>
</evidence>
<comment type="caution">
    <text evidence="1">The sequence shown here is derived from an EMBL/GenBank/DDBJ whole genome shotgun (WGS) entry which is preliminary data.</text>
</comment>
<keyword evidence="2" id="KW-1185">Reference proteome</keyword>
<dbReference type="AlphaFoldDB" id="A0AAI9UUC5"/>
<organism evidence="1 2">
    <name type="scientific">Colletotrichum cuscutae</name>
    <dbReference type="NCBI Taxonomy" id="1209917"/>
    <lineage>
        <taxon>Eukaryota</taxon>
        <taxon>Fungi</taxon>
        <taxon>Dikarya</taxon>
        <taxon>Ascomycota</taxon>
        <taxon>Pezizomycotina</taxon>
        <taxon>Sordariomycetes</taxon>
        <taxon>Hypocreomycetidae</taxon>
        <taxon>Glomerellales</taxon>
        <taxon>Glomerellaceae</taxon>
        <taxon>Colletotrichum</taxon>
        <taxon>Colletotrichum acutatum species complex</taxon>
    </lineage>
</organism>
<sequence length="224" mass="23159">MPKSSYLLKGLAGREKRRRREMWEGKMEAKEYSVLGKDGRQQTKREIKETVFVLEEEILESRNGKGFGVKVQGSRLKCTSGLGGGGGGGVGVGGGRGGGGGGGGWGGGGDGVGGGGAGGGGGGGGGGGAERMEGEAASTCCCFALLSMLYLFLPPGSCCFQIARNRNLDPYCASSLKLYDPTRSKVSSMVFSCCRYAYLMPLEGSFSATANNLPDEPGLQRHYP</sequence>